<dbReference type="STRING" id="237631.A0A0D1CBS3"/>
<evidence type="ECO:0000256" key="1">
    <source>
        <dbReference type="ARBA" id="ARBA00004123"/>
    </source>
</evidence>
<organism evidence="10 11">
    <name type="scientific">Mycosarcoma maydis</name>
    <name type="common">Corn smut fungus</name>
    <name type="synonym">Ustilago maydis</name>
    <dbReference type="NCBI Taxonomy" id="5270"/>
    <lineage>
        <taxon>Eukaryota</taxon>
        <taxon>Fungi</taxon>
        <taxon>Dikarya</taxon>
        <taxon>Basidiomycota</taxon>
        <taxon>Ustilaginomycotina</taxon>
        <taxon>Ustilaginomycetes</taxon>
        <taxon>Ustilaginales</taxon>
        <taxon>Ustilaginaceae</taxon>
        <taxon>Mycosarcoma</taxon>
    </lineage>
</organism>
<dbReference type="OMA" id="FAGPQHF"/>
<sequence length="307" mass="33895">MASKIAANAPLVAVDVFGQHVVQELKTFRSRIPAKSGTAPLFVAMQGPQGSGKTTVTRSLVQHLESIGLTVGVLSTDDLYHTHENLRRVAEESAANPLLSGRGQPGTHDIELGTQILDQVYNINTPRASTQNAVVQLPVFDKSLFNGEGDRAPCSDTAPTVAPPLDVFILEGWSMGFSPMSAAEVESKQAASSPDSPLRRYTLDALQQINRNLGAYTAWYTHFNVFLQIRPTDLENVYIWRTQQEHAMKARNGGFGMSDDGVKAFVERYMPGYHLFLDTIQQNEQWKGKGKTITIDIDRTIVEVHDW</sequence>
<gene>
    <name evidence="10" type="ORF">UMAG_01824</name>
</gene>
<reference evidence="10 11" key="1">
    <citation type="journal article" date="2006" name="Nature">
        <title>Insights from the genome of the biotrophic fungal plant pathogen Ustilago maydis.</title>
        <authorList>
            <person name="Kamper J."/>
            <person name="Kahmann R."/>
            <person name="Bolker M."/>
            <person name="Ma L.J."/>
            <person name="Brefort T."/>
            <person name="Saville B.J."/>
            <person name="Banuett F."/>
            <person name="Kronstad J.W."/>
            <person name="Gold S.E."/>
            <person name="Muller O."/>
            <person name="Perlin M.H."/>
            <person name="Wosten H.A."/>
            <person name="de Vries R."/>
            <person name="Ruiz-Herrera J."/>
            <person name="Reynaga-Pena C.G."/>
            <person name="Snetselaar K."/>
            <person name="McCann M."/>
            <person name="Perez-Martin J."/>
            <person name="Feldbrugge M."/>
            <person name="Basse C.W."/>
            <person name="Steinberg G."/>
            <person name="Ibeas J.I."/>
            <person name="Holloman W."/>
            <person name="Guzman P."/>
            <person name="Farman M."/>
            <person name="Stajich J.E."/>
            <person name="Sentandreu R."/>
            <person name="Gonzalez-Prieto J.M."/>
            <person name="Kennell J.C."/>
            <person name="Molina L."/>
            <person name="Schirawski J."/>
            <person name="Mendoza-Mendoza A."/>
            <person name="Greilinger D."/>
            <person name="Munch K."/>
            <person name="Rossel N."/>
            <person name="Scherer M."/>
            <person name="Vranes M."/>
            <person name="Ladendorf O."/>
            <person name="Vincon V."/>
            <person name="Fuchs U."/>
            <person name="Sandrock B."/>
            <person name="Meng S."/>
            <person name="Ho E.C."/>
            <person name="Cahill M.J."/>
            <person name="Boyce K.J."/>
            <person name="Klose J."/>
            <person name="Klosterman S.J."/>
            <person name="Deelstra H.J."/>
            <person name="Ortiz-Castellanos L."/>
            <person name="Li W."/>
            <person name="Sanchez-Alonso P."/>
            <person name="Schreier P.H."/>
            <person name="Hauser-Hahn I."/>
            <person name="Vaupel M."/>
            <person name="Koopmann E."/>
            <person name="Friedrich G."/>
            <person name="Voss H."/>
            <person name="Schluter T."/>
            <person name="Margolis J."/>
            <person name="Platt D."/>
            <person name="Swimmer C."/>
            <person name="Gnirke A."/>
            <person name="Chen F."/>
            <person name="Vysotskaia V."/>
            <person name="Mannhaupt G."/>
            <person name="Guldener U."/>
            <person name="Munsterkotter M."/>
            <person name="Haase D."/>
            <person name="Oesterheld M."/>
            <person name="Mewes H.W."/>
            <person name="Mauceli E.W."/>
            <person name="DeCaprio D."/>
            <person name="Wade C.M."/>
            <person name="Butler J."/>
            <person name="Young S."/>
            <person name="Jaffe D.B."/>
            <person name="Calvo S."/>
            <person name="Nusbaum C."/>
            <person name="Galagan J."/>
            <person name="Birren B.W."/>
        </authorList>
    </citation>
    <scope>NUCLEOTIDE SEQUENCE [LARGE SCALE GENOMIC DNA]</scope>
    <source>
        <strain evidence="11">DSM 14603 / FGSC 9021 / UM521</strain>
    </source>
</reference>
<dbReference type="GO" id="GO:0005737">
    <property type="term" value="C:cytoplasm"/>
    <property type="evidence" value="ECO:0000318"/>
    <property type="project" value="GO_Central"/>
</dbReference>
<evidence type="ECO:0000313" key="10">
    <source>
        <dbReference type="EMBL" id="KIS70662.1"/>
    </source>
</evidence>
<evidence type="ECO:0000256" key="7">
    <source>
        <dbReference type="ARBA" id="ARBA00022840"/>
    </source>
</evidence>
<dbReference type="OrthoDB" id="347435at2759"/>
<keyword evidence="11" id="KW-1185">Reference proteome</keyword>
<dbReference type="GO" id="GO:0005634">
    <property type="term" value="C:nucleus"/>
    <property type="evidence" value="ECO:0007669"/>
    <property type="project" value="UniProtKB-SubCell"/>
</dbReference>
<comment type="similarity">
    <text evidence="9">Belongs to the GLYK kinase family.</text>
</comment>
<dbReference type="GO" id="GO:0016301">
    <property type="term" value="F:kinase activity"/>
    <property type="evidence" value="ECO:0007669"/>
    <property type="project" value="UniProtKB-KW"/>
</dbReference>
<protein>
    <recommendedName>
        <fullName evidence="12">SRP54-type proteins GTP-binding domain-containing protein</fullName>
    </recommendedName>
</protein>
<evidence type="ECO:0000256" key="8">
    <source>
        <dbReference type="ARBA" id="ARBA00023242"/>
    </source>
</evidence>
<keyword evidence="3" id="KW-0963">Cytoplasm</keyword>
<evidence type="ECO:0008006" key="12">
    <source>
        <dbReference type="Google" id="ProtNLM"/>
    </source>
</evidence>
<dbReference type="EMBL" id="CM003142">
    <property type="protein sequence ID" value="KIS70662.1"/>
    <property type="molecule type" value="Genomic_DNA"/>
</dbReference>
<evidence type="ECO:0000256" key="3">
    <source>
        <dbReference type="ARBA" id="ARBA00022490"/>
    </source>
</evidence>
<name>A0A0D1CBS3_MYCMD</name>
<dbReference type="InterPro" id="IPR027417">
    <property type="entry name" value="P-loop_NTPase"/>
</dbReference>
<dbReference type="InParanoid" id="A0A0D1CBS3"/>
<keyword evidence="6" id="KW-0418">Kinase</keyword>
<dbReference type="Gene3D" id="3.40.50.300">
    <property type="entry name" value="P-loop containing nucleotide triphosphate hydrolases"/>
    <property type="match status" value="1"/>
</dbReference>
<proteinExistence type="inferred from homology"/>
<evidence type="ECO:0000256" key="5">
    <source>
        <dbReference type="ARBA" id="ARBA00022741"/>
    </source>
</evidence>
<keyword evidence="4" id="KW-0808">Transferase</keyword>
<dbReference type="RefSeq" id="XP_011387771.1">
    <property type="nucleotide sequence ID" value="XM_011389469.1"/>
</dbReference>
<evidence type="ECO:0000313" key="11">
    <source>
        <dbReference type="Proteomes" id="UP000000561"/>
    </source>
</evidence>
<dbReference type="AlphaFoldDB" id="A0A0D1CBS3"/>
<evidence type="ECO:0000256" key="6">
    <source>
        <dbReference type="ARBA" id="ARBA00022777"/>
    </source>
</evidence>
<keyword evidence="7" id="KW-0067">ATP-binding</keyword>
<evidence type="ECO:0000256" key="4">
    <source>
        <dbReference type="ARBA" id="ARBA00022679"/>
    </source>
</evidence>
<comment type="subcellular location">
    <subcellularLocation>
        <location evidence="2">Cytoplasm</location>
    </subcellularLocation>
    <subcellularLocation>
        <location evidence="1">Nucleus</location>
    </subcellularLocation>
</comment>
<evidence type="ECO:0000256" key="2">
    <source>
        <dbReference type="ARBA" id="ARBA00004496"/>
    </source>
</evidence>
<keyword evidence="5" id="KW-0547">Nucleotide-binding</keyword>
<accession>A0A0D1CBS3</accession>
<evidence type="ECO:0000256" key="9">
    <source>
        <dbReference type="ARBA" id="ARBA00061312"/>
    </source>
</evidence>
<keyword evidence="8" id="KW-0539">Nucleus</keyword>
<dbReference type="GO" id="GO:0005524">
    <property type="term" value="F:ATP binding"/>
    <property type="evidence" value="ECO:0007669"/>
    <property type="project" value="UniProtKB-KW"/>
</dbReference>
<dbReference type="VEuPathDB" id="FungiDB:UMAG_01824"/>
<dbReference type="KEGG" id="uma:UMAG_01824"/>
<dbReference type="FunFam" id="3.40.50.300:FF:001691">
    <property type="entry name" value="Probable ATP-dependent kinase TDA10"/>
    <property type="match status" value="1"/>
</dbReference>
<dbReference type="PANTHER" id="PTHR10285">
    <property type="entry name" value="URIDINE KINASE"/>
    <property type="match status" value="1"/>
</dbReference>
<dbReference type="eggNOG" id="KOG2878">
    <property type="taxonomic scope" value="Eukaryota"/>
</dbReference>
<dbReference type="SUPFAM" id="SSF52540">
    <property type="entry name" value="P-loop containing nucleoside triphosphate hydrolases"/>
    <property type="match status" value="1"/>
</dbReference>
<dbReference type="GeneID" id="23562717"/>
<dbReference type="Proteomes" id="UP000000561">
    <property type="component" value="Chromosome 3"/>
</dbReference>
<dbReference type="FunCoup" id="A0A0D1CBS3">
    <property type="interactions" value="365"/>
</dbReference>